<organism evidence="3 4">
    <name type="scientific">Methanobacterium congolense</name>
    <dbReference type="NCBI Taxonomy" id="118062"/>
    <lineage>
        <taxon>Archaea</taxon>
        <taxon>Methanobacteriati</taxon>
        <taxon>Methanobacteriota</taxon>
        <taxon>Methanomada group</taxon>
        <taxon>Methanobacteria</taxon>
        <taxon>Methanobacteriales</taxon>
        <taxon>Methanobacteriaceae</taxon>
        <taxon>Methanobacterium</taxon>
    </lineage>
</organism>
<dbReference type="EMBL" id="LT607756">
    <property type="protein sequence ID" value="SCG85555.1"/>
    <property type="molecule type" value="Genomic_DNA"/>
</dbReference>
<evidence type="ECO:0000313" key="4">
    <source>
        <dbReference type="Proteomes" id="UP000094707"/>
    </source>
</evidence>
<protein>
    <recommendedName>
        <fullName evidence="2">DUF1616 domain-containing protein</fullName>
    </recommendedName>
</protein>
<dbReference type="KEGG" id="mcub:MCBB_0995"/>
<dbReference type="AlphaFoldDB" id="A0A1D3L1W7"/>
<keyword evidence="1" id="KW-0812">Transmembrane</keyword>
<gene>
    <name evidence="3" type="ORF">MCBB_0995</name>
</gene>
<evidence type="ECO:0000259" key="2">
    <source>
        <dbReference type="Pfam" id="PF07760"/>
    </source>
</evidence>
<sequence length="141" mass="15730">MKLDKTISTILVILIILGVSAVVYIVVNPQPNEKFTELYILGENGKAGNYPINMSAGETGNVTMGIVNHEYMETSYNLIVKSGNNTIYHRSNLTLPSNGKIEIPVEFNLTKRGNNTVEFLLYKLPEESKVYRSVYLTVNVS</sequence>
<dbReference type="RefSeq" id="WP_071906705.1">
    <property type="nucleotide sequence ID" value="NZ_LT607756.1"/>
</dbReference>
<keyword evidence="1" id="KW-1133">Transmembrane helix</keyword>
<accession>A0A1D3L1W7</accession>
<reference evidence="3 4" key="1">
    <citation type="submission" date="2016-08" db="EMBL/GenBank/DDBJ databases">
        <authorList>
            <person name="Seilhamer J.J."/>
        </authorList>
    </citation>
    <scope>NUCLEOTIDE SEQUENCE [LARGE SCALE GENOMIC DNA]</scope>
    <source>
        <strain evidence="3">Buetzberg</strain>
    </source>
</reference>
<evidence type="ECO:0000256" key="1">
    <source>
        <dbReference type="SAM" id="Phobius"/>
    </source>
</evidence>
<name>A0A1D3L1W7_9EURY</name>
<dbReference type="Proteomes" id="UP000094707">
    <property type="component" value="Chromosome I"/>
</dbReference>
<dbReference type="Pfam" id="PF07760">
    <property type="entry name" value="DUF1616"/>
    <property type="match status" value="1"/>
</dbReference>
<dbReference type="InterPro" id="IPR011674">
    <property type="entry name" value="DUF1616"/>
</dbReference>
<feature type="transmembrane region" description="Helical" evidence="1">
    <location>
        <begin position="7"/>
        <end position="27"/>
    </location>
</feature>
<dbReference type="OrthoDB" id="82282at2157"/>
<keyword evidence="1" id="KW-0472">Membrane</keyword>
<dbReference type="GeneID" id="30411843"/>
<evidence type="ECO:0000313" key="3">
    <source>
        <dbReference type="EMBL" id="SCG85555.1"/>
    </source>
</evidence>
<proteinExistence type="predicted"/>
<feature type="domain" description="DUF1616" evidence="2">
    <location>
        <begin position="2"/>
        <end position="139"/>
    </location>
</feature>
<keyword evidence="4" id="KW-1185">Reference proteome</keyword>